<dbReference type="Proteomes" id="UP000029999">
    <property type="component" value="Unassembled WGS sequence"/>
</dbReference>
<dbReference type="GO" id="GO:0016301">
    <property type="term" value="F:kinase activity"/>
    <property type="evidence" value="ECO:0007669"/>
    <property type="project" value="UniProtKB-UniRule"/>
</dbReference>
<feature type="active site" evidence="2">
    <location>
        <position position="165"/>
    </location>
</feature>
<dbReference type="InterPro" id="IPR017172">
    <property type="entry name" value="Lsacc_core_hep_kinase_RfaP"/>
</dbReference>
<dbReference type="InterPro" id="IPR011009">
    <property type="entry name" value="Kinase-like_dom_sf"/>
</dbReference>
<comment type="caution">
    <text evidence="3">The sequence shown here is derived from an EMBL/GenBank/DDBJ whole genome shotgun (WGS) entry which is preliminary data.</text>
</comment>
<comment type="similarity">
    <text evidence="1">Belongs to the protein kinase superfamily. KdkA/rfaP family.</text>
</comment>
<dbReference type="GO" id="GO:0009244">
    <property type="term" value="P:lipopolysaccharide core region biosynthetic process"/>
    <property type="evidence" value="ECO:0007669"/>
    <property type="project" value="UniProtKB-UniRule"/>
</dbReference>
<evidence type="ECO:0000313" key="4">
    <source>
        <dbReference type="Proteomes" id="UP000029999"/>
    </source>
</evidence>
<reference evidence="3 4" key="1">
    <citation type="submission" date="2014-09" db="EMBL/GenBank/DDBJ databases">
        <authorList>
            <person name="Grob C."/>
            <person name="Taubert M."/>
            <person name="Howat A.M."/>
            <person name="Burns O.J."/>
            <person name="Dixon J.L."/>
            <person name="Chen Y."/>
            <person name="Murrell J.C."/>
        </authorList>
    </citation>
    <scope>NUCLEOTIDE SEQUENCE [LARGE SCALE GENOMIC DNA]</scope>
    <source>
        <strain evidence="3">L4</strain>
    </source>
</reference>
<sequence>MKQTVYLREDLQAAWQQQDCFDVLIKQQGDVFRDKEGRRTLRFTLNNHSYFLKYHAGVGWGEIVKNLLQWRLPIISAKNEWQAIERLHQLGIATMQLAAYGERGNNPAKRHSFVVTDDLANTMSLEDLGKQWQQIKPTFKTKKTLIEKLADISRTMHQAGINHRDYYLCHFLLTDTFADSNEINQDTVLHLIDLHRAQQRNKVPQRWLIKDLGSLYFSAHDVPLTLRDRLRFMKRYSNKSLRDTIEQDATFWHEVEQRAQVLLEKWQRHTPK</sequence>
<dbReference type="GO" id="GO:0005524">
    <property type="term" value="F:ATP binding"/>
    <property type="evidence" value="ECO:0007669"/>
    <property type="project" value="UniProtKB-UniRule"/>
</dbReference>
<dbReference type="EC" id="2.7.1.-" evidence="1"/>
<dbReference type="NCBIfam" id="NF011703">
    <property type="entry name" value="PRK15123.1"/>
    <property type="match status" value="1"/>
</dbReference>
<proteinExistence type="inferred from homology"/>
<dbReference type="STRING" id="392484.LP43_0555"/>
<dbReference type="SUPFAM" id="SSF56112">
    <property type="entry name" value="Protein kinase-like (PK-like)"/>
    <property type="match status" value="1"/>
</dbReference>
<keyword evidence="1" id="KW-0547">Nucleotide-binding</keyword>
<evidence type="ECO:0000313" key="3">
    <source>
        <dbReference type="EMBL" id="KGM08132.1"/>
    </source>
</evidence>
<protein>
    <recommendedName>
        <fullName evidence="1">Lipopolysaccharide core heptose(I) kinase</fullName>
        <ecNumber evidence="1">2.7.1.-</ecNumber>
    </recommendedName>
</protein>
<evidence type="ECO:0000256" key="1">
    <source>
        <dbReference type="PIRNR" id="PIRNR037318"/>
    </source>
</evidence>
<dbReference type="AlphaFoldDB" id="A0A0A0BKE3"/>
<keyword evidence="1" id="KW-0448">Lipopolysaccharide biosynthesis</keyword>
<dbReference type="UniPathway" id="UPA00958"/>
<dbReference type="PIRSF" id="PIRSF037318">
    <property type="entry name" value="RfaP"/>
    <property type="match status" value="1"/>
</dbReference>
<dbReference type="EMBL" id="JRQD01000001">
    <property type="protein sequence ID" value="KGM08132.1"/>
    <property type="molecule type" value="Genomic_DNA"/>
</dbReference>
<comment type="function">
    <text evidence="1">Kinase involved in the biosynthesis of the core oligosaccharide region of lipopolysaccharide (LPS). Catalyzes the phosphorylation of heptose I (HepI), the first heptose added to the Kdo2-lipid A module.</text>
</comment>
<comment type="pathway">
    <text evidence="1">Bacterial outer membrane biogenesis; LPS core biosynthesis.</text>
</comment>
<evidence type="ECO:0000256" key="2">
    <source>
        <dbReference type="PIRSR" id="PIRSR037318-50"/>
    </source>
</evidence>
<dbReference type="RefSeq" id="WP_036311704.1">
    <property type="nucleotide sequence ID" value="NZ_JRQD01000001.1"/>
</dbReference>
<keyword evidence="1 3" id="KW-0808">Transferase</keyword>
<accession>A0A0A0BKE3</accession>
<name>A0A0A0BKE3_9GAMM</name>
<gene>
    <name evidence="3" type="ORF">LP43_0555</name>
</gene>
<keyword evidence="1" id="KW-0067">ATP-binding</keyword>
<organism evidence="3 4">
    <name type="scientific">Methylophaga thiooxydans</name>
    <dbReference type="NCBI Taxonomy" id="392484"/>
    <lineage>
        <taxon>Bacteria</taxon>
        <taxon>Pseudomonadati</taxon>
        <taxon>Pseudomonadota</taxon>
        <taxon>Gammaproteobacteria</taxon>
        <taxon>Thiotrichales</taxon>
        <taxon>Piscirickettsiaceae</taxon>
        <taxon>Methylophaga</taxon>
    </lineage>
</organism>
<dbReference type="Pfam" id="PF06293">
    <property type="entry name" value="Kdo"/>
    <property type="match status" value="1"/>
</dbReference>
<keyword evidence="1 3" id="KW-0418">Kinase</keyword>